<gene>
    <name evidence="2" type="ORF">C8F04DRAFT_1238617</name>
</gene>
<evidence type="ECO:0000313" key="2">
    <source>
        <dbReference type="EMBL" id="KAJ7026523.1"/>
    </source>
</evidence>
<dbReference type="EMBL" id="JARJCM010000137">
    <property type="protein sequence ID" value="KAJ7026523.1"/>
    <property type="molecule type" value="Genomic_DNA"/>
</dbReference>
<keyword evidence="3" id="KW-1185">Reference proteome</keyword>
<reference evidence="2" key="1">
    <citation type="submission" date="2023-03" db="EMBL/GenBank/DDBJ databases">
        <title>Massive genome expansion in bonnet fungi (Mycena s.s.) driven by repeated elements and novel gene families across ecological guilds.</title>
        <authorList>
            <consortium name="Lawrence Berkeley National Laboratory"/>
            <person name="Harder C.B."/>
            <person name="Miyauchi S."/>
            <person name="Viragh M."/>
            <person name="Kuo A."/>
            <person name="Thoen E."/>
            <person name="Andreopoulos B."/>
            <person name="Lu D."/>
            <person name="Skrede I."/>
            <person name="Drula E."/>
            <person name="Henrissat B."/>
            <person name="Morin E."/>
            <person name="Kohler A."/>
            <person name="Barry K."/>
            <person name="LaButti K."/>
            <person name="Morin E."/>
            <person name="Salamov A."/>
            <person name="Lipzen A."/>
            <person name="Mereny Z."/>
            <person name="Hegedus B."/>
            <person name="Baldrian P."/>
            <person name="Stursova M."/>
            <person name="Weitz H."/>
            <person name="Taylor A."/>
            <person name="Grigoriev I.V."/>
            <person name="Nagy L.G."/>
            <person name="Martin F."/>
            <person name="Kauserud H."/>
        </authorList>
    </citation>
    <scope>NUCLEOTIDE SEQUENCE</scope>
    <source>
        <strain evidence="2">CBHHK200</strain>
    </source>
</reference>
<proteinExistence type="predicted"/>
<dbReference type="AlphaFoldDB" id="A0AAD6SGH7"/>
<feature type="compositionally biased region" description="Basic and acidic residues" evidence="1">
    <location>
        <begin position="347"/>
        <end position="357"/>
    </location>
</feature>
<protein>
    <submittedName>
        <fullName evidence="2">Uncharacterized protein</fullName>
    </submittedName>
</protein>
<accession>A0AAD6SGH7</accession>
<comment type="caution">
    <text evidence="2">The sequence shown here is derived from an EMBL/GenBank/DDBJ whole genome shotgun (WGS) entry which is preliminary data.</text>
</comment>
<evidence type="ECO:0000313" key="3">
    <source>
        <dbReference type="Proteomes" id="UP001218188"/>
    </source>
</evidence>
<feature type="compositionally biased region" description="Polar residues" evidence="1">
    <location>
        <begin position="336"/>
        <end position="345"/>
    </location>
</feature>
<sequence>MMRGAVQGRERHEENAAQETVVDGEVGRDTKVRARVKAEAGCVVAQGAQQRRVGRAGRADKIHDRMHRPESTAALDRNSFSKAQWATSAGGDDGEICTRFSGVERSQDRQNTFISTELMYGAACGSCKDPASRMDKPPESGRGRGLKAWEIWGTLWQLEALGMAHFLVRPPGDLHVFPHSGHANEAGGKDIDVRKPGAESNEEGLLANGSIRTGVKGVNSASGQVRIKKLAVNYLFGLLTPIAEKGNFQRMCAEKGAGGKMQDSLAITLNVRVLISESSERAPLTSECEGAILGDVVSGGKMVSTSVIRRRMFPSVCQAGESESEGESERYKRGTHTSGQSSTEKNLMLKDRWREESSETFQTTG</sequence>
<dbReference type="Proteomes" id="UP001218188">
    <property type="component" value="Unassembled WGS sequence"/>
</dbReference>
<evidence type="ECO:0000256" key="1">
    <source>
        <dbReference type="SAM" id="MobiDB-lite"/>
    </source>
</evidence>
<organism evidence="2 3">
    <name type="scientific">Mycena alexandri</name>
    <dbReference type="NCBI Taxonomy" id="1745969"/>
    <lineage>
        <taxon>Eukaryota</taxon>
        <taxon>Fungi</taxon>
        <taxon>Dikarya</taxon>
        <taxon>Basidiomycota</taxon>
        <taxon>Agaricomycotina</taxon>
        <taxon>Agaricomycetes</taxon>
        <taxon>Agaricomycetidae</taxon>
        <taxon>Agaricales</taxon>
        <taxon>Marasmiineae</taxon>
        <taxon>Mycenaceae</taxon>
        <taxon>Mycena</taxon>
    </lineage>
</organism>
<feature type="region of interest" description="Disordered" evidence="1">
    <location>
        <begin position="318"/>
        <end position="365"/>
    </location>
</feature>
<feature type="region of interest" description="Disordered" evidence="1">
    <location>
        <begin position="1"/>
        <end position="26"/>
    </location>
</feature>
<name>A0AAD6SGH7_9AGAR</name>